<dbReference type="PANTHER" id="PTHR33400">
    <property type="entry name" value="ZINC FINGER CCCH DOMAIN-CONTAINING PROTEIN 6-RELATED"/>
    <property type="match status" value="1"/>
</dbReference>
<keyword evidence="2" id="KW-0862">Zinc</keyword>
<comment type="caution">
    <text evidence="6">The sequence shown here is derived from an EMBL/GenBank/DDBJ whole genome shotgun (WGS) entry which is preliminary data.</text>
</comment>
<feature type="compositionally biased region" description="Polar residues" evidence="3">
    <location>
        <begin position="507"/>
        <end position="517"/>
    </location>
</feature>
<keyword evidence="2" id="KW-0479">Metal-binding</keyword>
<dbReference type="EMBL" id="JABFUD020000005">
    <property type="protein sequence ID" value="KAI5079877.1"/>
    <property type="molecule type" value="Genomic_DNA"/>
</dbReference>
<evidence type="ECO:0000259" key="4">
    <source>
        <dbReference type="PROSITE" id="PS50103"/>
    </source>
</evidence>
<dbReference type="OrthoDB" id="1928519at2759"/>
<reference evidence="6 7" key="1">
    <citation type="submission" date="2021-01" db="EMBL/GenBank/DDBJ databases">
        <title>Adiantum capillus-veneris genome.</title>
        <authorList>
            <person name="Fang Y."/>
            <person name="Liao Q."/>
        </authorList>
    </citation>
    <scope>NUCLEOTIDE SEQUENCE [LARGE SCALE GENOMIC DNA]</scope>
    <source>
        <strain evidence="6">H3</strain>
        <tissue evidence="6">Leaf</tissue>
    </source>
</reference>
<keyword evidence="1" id="KW-0238">DNA-binding</keyword>
<evidence type="ECO:0000313" key="7">
    <source>
        <dbReference type="Proteomes" id="UP000886520"/>
    </source>
</evidence>
<feature type="region of interest" description="Disordered" evidence="3">
    <location>
        <begin position="446"/>
        <end position="517"/>
    </location>
</feature>
<dbReference type="AlphaFoldDB" id="A0A9D4V6G1"/>
<name>A0A9D4V6G1_ADICA</name>
<protein>
    <recommendedName>
        <fullName evidence="4">C3H1-type domain-containing protein</fullName>
    </recommendedName>
</protein>
<dbReference type="GO" id="GO:0008270">
    <property type="term" value="F:zinc ion binding"/>
    <property type="evidence" value="ECO:0007669"/>
    <property type="project" value="UniProtKB-KW"/>
</dbReference>
<keyword evidence="7" id="KW-1185">Reference proteome</keyword>
<sequence>MTASAVCPRSERVGADLCHARGGSENRFKRRRQKTVTWPIDQKICEVRLFVVDDAPSSLGVAVQENLQCMQGKALAYNEGQQSFGVWGAKCARLEHDNVPPGFGLSSGAAKARQPNTELDVEMAVTAPWHQPHKFLLDASWLWADGEESLEVALQHQRERRFFEAFYPRLASIPSSPSEPQESSDEIDDALVAQVPLVPLEEEETVYEDTDQESIDFENKGAVAGAAGIKADSLLPTSDSSHNATVKQMQETNISIADSNIAAAAAAACMVVKALGESNLVDEKLLLEILKNPSLLKSLTSSSFTKGKNLDYDSCPPRVRQIAQESQNCKLSIDCGAHLNRSPLSVLAQWGDGIDTTNTQRLAPIMNTRTRMEQSTNSNSLGMNLQPSLWRHTSHACSNSESSTDLVQKGSACILREHKQVPGFSKMSQSNLNGPSSLQDFGSRVKMGSKNDHASINTHTHHKQAPLLTTSPFRVNPTPLPTKDLPTKPAGQAEPLKHRSAEASSPPRKNTAYSSTSKLGGRAKRLCMYFNTPRGCRNGESCAFIHQSLGSGANALAQVSSLSARSVPS</sequence>
<organism evidence="6 7">
    <name type="scientific">Adiantum capillus-veneris</name>
    <name type="common">Maidenhair fern</name>
    <dbReference type="NCBI Taxonomy" id="13818"/>
    <lineage>
        <taxon>Eukaryota</taxon>
        <taxon>Viridiplantae</taxon>
        <taxon>Streptophyta</taxon>
        <taxon>Embryophyta</taxon>
        <taxon>Tracheophyta</taxon>
        <taxon>Polypodiopsida</taxon>
        <taxon>Polypodiidae</taxon>
        <taxon>Polypodiales</taxon>
        <taxon>Pteridineae</taxon>
        <taxon>Pteridaceae</taxon>
        <taxon>Vittarioideae</taxon>
        <taxon>Adiantum</taxon>
    </lineage>
</organism>
<evidence type="ECO:0000256" key="3">
    <source>
        <dbReference type="SAM" id="MobiDB-lite"/>
    </source>
</evidence>
<dbReference type="EMBL" id="JABFUD020000005">
    <property type="protein sequence ID" value="KAI5080327.1"/>
    <property type="molecule type" value="Genomic_DNA"/>
</dbReference>
<evidence type="ECO:0000313" key="6">
    <source>
        <dbReference type="EMBL" id="KAI5080327.1"/>
    </source>
</evidence>
<dbReference type="PANTHER" id="PTHR33400:SF2">
    <property type="entry name" value="ZINC FINGER CCCH DOMAIN-CONTAINING PROTEIN 6"/>
    <property type="match status" value="1"/>
</dbReference>
<accession>A0A9D4V6G1</accession>
<evidence type="ECO:0000313" key="5">
    <source>
        <dbReference type="EMBL" id="KAI5079877.1"/>
    </source>
</evidence>
<dbReference type="InterPro" id="IPR000571">
    <property type="entry name" value="Znf_CCCH"/>
</dbReference>
<keyword evidence="2" id="KW-0863">Zinc-finger</keyword>
<gene>
    <name evidence="5" type="ORF">GOP47_0005356</name>
    <name evidence="6" type="ORF">GOP47_0005806</name>
</gene>
<dbReference type="Proteomes" id="UP000886520">
    <property type="component" value="Chromosome 5"/>
</dbReference>
<evidence type="ECO:0000256" key="1">
    <source>
        <dbReference type="ARBA" id="ARBA00023125"/>
    </source>
</evidence>
<dbReference type="PROSITE" id="PS50103">
    <property type="entry name" value="ZF_C3H1"/>
    <property type="match status" value="1"/>
</dbReference>
<proteinExistence type="predicted"/>
<feature type="domain" description="C3H1-type" evidence="4">
    <location>
        <begin position="521"/>
        <end position="549"/>
    </location>
</feature>
<evidence type="ECO:0000256" key="2">
    <source>
        <dbReference type="PROSITE-ProRule" id="PRU00723"/>
    </source>
</evidence>
<feature type="zinc finger region" description="C3H1-type" evidence="2">
    <location>
        <begin position="521"/>
        <end position="549"/>
    </location>
</feature>
<dbReference type="GO" id="GO:0003677">
    <property type="term" value="F:DNA binding"/>
    <property type="evidence" value="ECO:0007669"/>
    <property type="project" value="UniProtKB-KW"/>
</dbReference>